<dbReference type="EMBL" id="JAAVTX010000004">
    <property type="protein sequence ID" value="NKE45946.1"/>
    <property type="molecule type" value="Genomic_DNA"/>
</dbReference>
<dbReference type="RefSeq" id="WP_168050474.1">
    <property type="nucleotide sequence ID" value="NZ_JAATJR010000004.1"/>
</dbReference>
<dbReference type="CDD" id="cd10447">
    <property type="entry name" value="GIY-YIG_unchar_2"/>
    <property type="match status" value="1"/>
</dbReference>
<organism evidence="1 2">
    <name type="scientific">Falsiroseomonas frigidaquae</name>
    <dbReference type="NCBI Taxonomy" id="487318"/>
    <lineage>
        <taxon>Bacteria</taxon>
        <taxon>Pseudomonadati</taxon>
        <taxon>Pseudomonadota</taxon>
        <taxon>Alphaproteobacteria</taxon>
        <taxon>Acetobacterales</taxon>
        <taxon>Roseomonadaceae</taxon>
        <taxon>Falsiroseomonas</taxon>
    </lineage>
</organism>
<protein>
    <submittedName>
        <fullName evidence="1">GIY-YIG nuclease family protein</fullName>
    </submittedName>
</protein>
<sequence>MKEREEGSRPAVYFLSGESDGVDAIYIGECDSLSDRFRGKHHALEKADWQQIAVASTTDETFNKAHARRAEHLLVEVARSLRRTKVFTDQTSAGKLSDGDAAFARDFADDVALLAEILGVRVFRGRPSPMIAEGKLNEKNNATLSAEIAKRENPAQPFAAINPGHESLNAEIFRFIGARDVSAQMMADGTGFILLAGSELRKSVGGACPTSSLALRTKLHQSDLLEQHPQKPAFLRLRSDFPVGSTSAAAAVLTCTSLRGPHVWEHEATGQRYDKWIDALQRTTTPT</sequence>
<evidence type="ECO:0000313" key="2">
    <source>
        <dbReference type="Proteomes" id="UP000765160"/>
    </source>
</evidence>
<reference evidence="1 2" key="1">
    <citation type="submission" date="2020-03" db="EMBL/GenBank/DDBJ databases">
        <title>Roseomonas selenitidurans sp. nov. isolated from soil.</title>
        <authorList>
            <person name="Liu H."/>
        </authorList>
    </citation>
    <scope>NUCLEOTIDE SEQUENCE [LARGE SCALE GENOMIC DNA]</scope>
    <source>
        <strain evidence="1 2">JCM 15073</strain>
    </source>
</reference>
<accession>A0ABX1F0V5</accession>
<comment type="caution">
    <text evidence="1">The sequence shown here is derived from an EMBL/GenBank/DDBJ whole genome shotgun (WGS) entry which is preliminary data.</text>
</comment>
<dbReference type="Proteomes" id="UP000765160">
    <property type="component" value="Unassembled WGS sequence"/>
</dbReference>
<proteinExistence type="predicted"/>
<gene>
    <name evidence="1" type="ORF">HB662_14235</name>
</gene>
<evidence type="ECO:0000313" key="1">
    <source>
        <dbReference type="EMBL" id="NKE45946.1"/>
    </source>
</evidence>
<name>A0ABX1F0V5_9PROT</name>
<keyword evidence="2" id="KW-1185">Reference proteome</keyword>